<dbReference type="Proteomes" id="UP001595456">
    <property type="component" value="Unassembled WGS sequence"/>
</dbReference>
<comment type="caution">
    <text evidence="1">The sequence shown here is derived from an EMBL/GenBank/DDBJ whole genome shotgun (WGS) entry which is preliminary data.</text>
</comment>
<dbReference type="RefSeq" id="WP_336926902.1">
    <property type="nucleotide sequence ID" value="NZ_JBANRO010000010.1"/>
</dbReference>
<evidence type="ECO:0000313" key="1">
    <source>
        <dbReference type="EMBL" id="MFC3098326.1"/>
    </source>
</evidence>
<accession>A0ABV7E9U6</accession>
<proteinExistence type="predicted"/>
<sequence length="291" mass="31346">MIGIAGPDLPHEVLLAAGKHGGPLSFAPDCETPRASRWLESKFAPWAAPLLENWLEGAYDDLDAVLFSRADDSSQRLYYYICELRRLGEAKGPEPLIFDIARIPRVISRDRTVSEVRVLAARLGVGDTALEAAIADANARRAQGTALPGGPRCLLLGSAPPDLRLHDAVQGAGYVPLGDTLPQQWLDLGEVVNEGTGDPAAAIGTVLHAREGGPRSFADPAAVLRQRIAASTPAAVVLWRIEEDEAQCWHLPAERRALEESGLPHLVLTRRDWLGRDGAIEEITAFLQGLG</sequence>
<dbReference type="EMBL" id="JBHRST010000018">
    <property type="protein sequence ID" value="MFC3098326.1"/>
    <property type="molecule type" value="Genomic_DNA"/>
</dbReference>
<organism evidence="1 2">
    <name type="scientific">Alteraurantiacibacter palmitatis</name>
    <dbReference type="NCBI Taxonomy" id="2054628"/>
    <lineage>
        <taxon>Bacteria</taxon>
        <taxon>Pseudomonadati</taxon>
        <taxon>Pseudomonadota</taxon>
        <taxon>Alphaproteobacteria</taxon>
        <taxon>Sphingomonadales</taxon>
        <taxon>Erythrobacteraceae</taxon>
        <taxon>Alteraurantiacibacter</taxon>
    </lineage>
</organism>
<evidence type="ECO:0000313" key="2">
    <source>
        <dbReference type="Proteomes" id="UP001595456"/>
    </source>
</evidence>
<dbReference type="Gene3D" id="3.40.50.11890">
    <property type="match status" value="1"/>
</dbReference>
<evidence type="ECO:0008006" key="3">
    <source>
        <dbReference type="Google" id="ProtNLM"/>
    </source>
</evidence>
<keyword evidence="2" id="KW-1185">Reference proteome</keyword>
<name>A0ABV7E9U6_9SPHN</name>
<protein>
    <recommendedName>
        <fullName evidence="3">2-hydroxyacyl-CoA dehydratase</fullName>
    </recommendedName>
</protein>
<gene>
    <name evidence="1" type="ORF">ACFODU_11040</name>
</gene>
<reference evidence="2" key="1">
    <citation type="journal article" date="2019" name="Int. J. Syst. Evol. Microbiol.">
        <title>The Global Catalogue of Microorganisms (GCM) 10K type strain sequencing project: providing services to taxonomists for standard genome sequencing and annotation.</title>
        <authorList>
            <consortium name="The Broad Institute Genomics Platform"/>
            <consortium name="The Broad Institute Genome Sequencing Center for Infectious Disease"/>
            <person name="Wu L."/>
            <person name="Ma J."/>
        </authorList>
    </citation>
    <scope>NUCLEOTIDE SEQUENCE [LARGE SCALE GENOMIC DNA]</scope>
    <source>
        <strain evidence="2">KCTC 52607</strain>
    </source>
</reference>